<dbReference type="PaxDb" id="29760-VIT_10s0003g04570.t01"/>
<gene>
    <name evidence="1" type="ordered locus">VIT_10s0003g04570</name>
</gene>
<sequence>MGCFGNPIIVSGSIICSYHIP</sequence>
<dbReference type="Proteomes" id="UP000009183">
    <property type="component" value="Chromosome 10"/>
</dbReference>
<accession>F6HLX1</accession>
<evidence type="ECO:0000313" key="2">
    <source>
        <dbReference type="Proteomes" id="UP000009183"/>
    </source>
</evidence>
<evidence type="ECO:0000313" key="1">
    <source>
        <dbReference type="EMBL" id="CCB55846.1"/>
    </source>
</evidence>
<dbReference type="EMBL" id="FN595992">
    <property type="protein sequence ID" value="CCB55846.1"/>
    <property type="molecule type" value="Genomic_DNA"/>
</dbReference>
<name>F6HLX1_VITVI</name>
<protein>
    <submittedName>
        <fullName evidence="1">Uncharacterized protein</fullName>
    </submittedName>
</protein>
<dbReference type="HOGENOM" id="CLU_3427215_0_0_1"/>
<dbReference type="InParanoid" id="F6HLX1"/>
<dbReference type="AlphaFoldDB" id="F6HLX1"/>
<keyword evidence="2" id="KW-1185">Reference proteome</keyword>
<organism evidence="1 2">
    <name type="scientific">Vitis vinifera</name>
    <name type="common">Grape</name>
    <dbReference type="NCBI Taxonomy" id="29760"/>
    <lineage>
        <taxon>Eukaryota</taxon>
        <taxon>Viridiplantae</taxon>
        <taxon>Streptophyta</taxon>
        <taxon>Embryophyta</taxon>
        <taxon>Tracheophyta</taxon>
        <taxon>Spermatophyta</taxon>
        <taxon>Magnoliopsida</taxon>
        <taxon>eudicotyledons</taxon>
        <taxon>Gunneridae</taxon>
        <taxon>Pentapetalae</taxon>
        <taxon>rosids</taxon>
        <taxon>Vitales</taxon>
        <taxon>Vitaceae</taxon>
        <taxon>Viteae</taxon>
        <taxon>Vitis</taxon>
    </lineage>
</organism>
<reference evidence="2" key="1">
    <citation type="journal article" date="2007" name="Nature">
        <title>The grapevine genome sequence suggests ancestral hexaploidization in major angiosperm phyla.</title>
        <authorList>
            <consortium name="The French-Italian Public Consortium for Grapevine Genome Characterization."/>
            <person name="Jaillon O."/>
            <person name="Aury J.-M."/>
            <person name="Noel B."/>
            <person name="Policriti A."/>
            <person name="Clepet C."/>
            <person name="Casagrande A."/>
            <person name="Choisne N."/>
            <person name="Aubourg S."/>
            <person name="Vitulo N."/>
            <person name="Jubin C."/>
            <person name="Vezzi A."/>
            <person name="Legeai F."/>
            <person name="Hugueney P."/>
            <person name="Dasilva C."/>
            <person name="Horner D."/>
            <person name="Mica E."/>
            <person name="Jublot D."/>
            <person name="Poulain J."/>
            <person name="Bruyere C."/>
            <person name="Billault A."/>
            <person name="Segurens B."/>
            <person name="Gouyvenoux M."/>
            <person name="Ugarte E."/>
            <person name="Cattonaro F."/>
            <person name="Anthouard V."/>
            <person name="Vico V."/>
            <person name="Del Fabbro C."/>
            <person name="Alaux M."/>
            <person name="Di Gaspero G."/>
            <person name="Dumas V."/>
            <person name="Felice N."/>
            <person name="Paillard S."/>
            <person name="Juman I."/>
            <person name="Moroldo M."/>
            <person name="Scalabrin S."/>
            <person name="Canaguier A."/>
            <person name="Le Clainche I."/>
            <person name="Malacrida G."/>
            <person name="Durand E."/>
            <person name="Pesole G."/>
            <person name="Laucou V."/>
            <person name="Chatelet P."/>
            <person name="Merdinoglu D."/>
            <person name="Delledonne M."/>
            <person name="Pezzotti M."/>
            <person name="Lecharny A."/>
            <person name="Scarpelli C."/>
            <person name="Artiguenave F."/>
            <person name="Pe M.E."/>
            <person name="Valle G."/>
            <person name="Morgante M."/>
            <person name="Caboche M."/>
            <person name="Adam-Blondon A.-F."/>
            <person name="Weissenbach J."/>
            <person name="Quetier F."/>
            <person name="Wincker P."/>
        </authorList>
    </citation>
    <scope>NUCLEOTIDE SEQUENCE [LARGE SCALE GENOMIC DNA]</scope>
    <source>
        <strain evidence="2">cv. Pinot noir / PN40024</strain>
    </source>
</reference>
<proteinExistence type="predicted"/>